<dbReference type="Gene3D" id="3.40.50.720">
    <property type="entry name" value="NAD(P)-binding Rossmann-like Domain"/>
    <property type="match status" value="1"/>
</dbReference>
<dbReference type="STRING" id="406100.SAMN04488052_101199"/>
<gene>
    <name evidence="2" type="ORF">SAMN04488052_101199</name>
</gene>
<dbReference type="Gene3D" id="3.90.25.10">
    <property type="entry name" value="UDP-galactose 4-epimerase, domain 1"/>
    <property type="match status" value="1"/>
</dbReference>
<dbReference type="Proteomes" id="UP000199657">
    <property type="component" value="Unassembled WGS sequence"/>
</dbReference>
<dbReference type="EMBL" id="FOEG01000001">
    <property type="protein sequence ID" value="SEO46249.1"/>
    <property type="molecule type" value="Genomic_DNA"/>
</dbReference>
<dbReference type="InterPro" id="IPR036291">
    <property type="entry name" value="NAD(P)-bd_dom_sf"/>
</dbReference>
<dbReference type="SUPFAM" id="SSF51735">
    <property type="entry name" value="NAD(P)-binding Rossmann-fold domains"/>
    <property type="match status" value="1"/>
</dbReference>
<dbReference type="PANTHER" id="PTHR43162:SF1">
    <property type="entry name" value="PRESTALK A DIFFERENTIATION PROTEIN A"/>
    <property type="match status" value="1"/>
</dbReference>
<evidence type="ECO:0000259" key="1">
    <source>
        <dbReference type="Pfam" id="PF05368"/>
    </source>
</evidence>
<protein>
    <submittedName>
        <fullName evidence="2">Uncharacterized conserved protein YbjT, contains NAD(P)-binding and DUF2867 domains</fullName>
    </submittedName>
</protein>
<name>A0A1H8PW82_9GAMM</name>
<dbReference type="Pfam" id="PF05368">
    <property type="entry name" value="NmrA"/>
    <property type="match status" value="1"/>
</dbReference>
<keyword evidence="3" id="KW-1185">Reference proteome</keyword>
<dbReference type="PANTHER" id="PTHR43162">
    <property type="match status" value="1"/>
</dbReference>
<dbReference type="AlphaFoldDB" id="A0A1H8PW82"/>
<evidence type="ECO:0000313" key="3">
    <source>
        <dbReference type="Proteomes" id="UP000199657"/>
    </source>
</evidence>
<feature type="domain" description="NmrA-like" evidence="1">
    <location>
        <begin position="3"/>
        <end position="245"/>
    </location>
</feature>
<accession>A0A1H8PW82</accession>
<proteinExistence type="predicted"/>
<reference evidence="2 3" key="1">
    <citation type="submission" date="2016-10" db="EMBL/GenBank/DDBJ databases">
        <authorList>
            <person name="de Groot N.N."/>
        </authorList>
    </citation>
    <scope>NUCLEOTIDE SEQUENCE [LARGE SCALE GENOMIC DNA]</scope>
    <source>
        <strain evidence="2 3">CGMCC 1.6291</strain>
    </source>
</reference>
<evidence type="ECO:0000313" key="2">
    <source>
        <dbReference type="EMBL" id="SEO46249.1"/>
    </source>
</evidence>
<dbReference type="InterPro" id="IPR051604">
    <property type="entry name" value="Ergot_Alk_Oxidoreductase"/>
</dbReference>
<sequence length="291" mass="30557">MNVVFGANGRAGGETVNALMERDAPVRVVVRRPEQGERWRAKGAHVAVADLYDADQVARALQGATAAFLLSPPPLAGDPFAQATRLGEALAEAVRRAEPARIVVLSSVGAQHDAGTGVISTLHTLEKALAGTAPATVFLRCGYFVETWSEVAKTAITEGVLPSFLDVDQAIPMVSTMDIGAAAARLLTEEWQGTRVVELGGSRDWSARDVATAFATVLGHPVEPVLIPPEQRYGTLTDEGVAPEVASALLGMYDGLASGRVTREQGNAQWRGATSLQTAVGRIVAAMHGEV</sequence>
<dbReference type="RefSeq" id="WP_091639149.1">
    <property type="nucleotide sequence ID" value="NZ_FOEG01000001.1"/>
</dbReference>
<dbReference type="InterPro" id="IPR008030">
    <property type="entry name" value="NmrA-like"/>
</dbReference>
<organism evidence="2 3">
    <name type="scientific">Aquisalimonas asiatica</name>
    <dbReference type="NCBI Taxonomy" id="406100"/>
    <lineage>
        <taxon>Bacteria</taxon>
        <taxon>Pseudomonadati</taxon>
        <taxon>Pseudomonadota</taxon>
        <taxon>Gammaproteobacteria</taxon>
        <taxon>Chromatiales</taxon>
        <taxon>Ectothiorhodospiraceae</taxon>
        <taxon>Aquisalimonas</taxon>
    </lineage>
</organism>
<dbReference type="OrthoDB" id="9798669at2"/>